<dbReference type="EMBL" id="AVPJ01000005">
    <property type="protein sequence ID" value="KGN32973.1"/>
    <property type="molecule type" value="Genomic_DNA"/>
</dbReference>
<organism evidence="2 3">
    <name type="scientific">Knoellia sinensis KCTC 19936</name>
    <dbReference type="NCBI Taxonomy" id="1385520"/>
    <lineage>
        <taxon>Bacteria</taxon>
        <taxon>Bacillati</taxon>
        <taxon>Actinomycetota</taxon>
        <taxon>Actinomycetes</taxon>
        <taxon>Micrococcales</taxon>
        <taxon>Intrasporangiaceae</taxon>
        <taxon>Knoellia</taxon>
    </lineage>
</organism>
<evidence type="ECO:0000313" key="2">
    <source>
        <dbReference type="EMBL" id="KGN32973.1"/>
    </source>
</evidence>
<sequence length="57" mass="6410">MSADTAHEANGEPDAEDRPMPQRSLPATELIARAKRTPKVDPDRLRREIDEVLDQSL</sequence>
<dbReference type="Proteomes" id="UP000030002">
    <property type="component" value="Unassembled WGS sequence"/>
</dbReference>
<feature type="region of interest" description="Disordered" evidence="1">
    <location>
        <begin position="1"/>
        <end position="42"/>
    </location>
</feature>
<keyword evidence="3" id="KW-1185">Reference proteome</keyword>
<comment type="caution">
    <text evidence="2">The sequence shown here is derived from an EMBL/GenBank/DDBJ whole genome shotgun (WGS) entry which is preliminary data.</text>
</comment>
<proteinExistence type="predicted"/>
<dbReference type="RefSeq" id="WP_156971340.1">
    <property type="nucleotide sequence ID" value="NZ_AVPJ01000005.1"/>
</dbReference>
<evidence type="ECO:0000313" key="3">
    <source>
        <dbReference type="Proteomes" id="UP000030002"/>
    </source>
</evidence>
<protein>
    <submittedName>
        <fullName evidence="2">Prevent-host-death protein</fullName>
    </submittedName>
</protein>
<name>A0A0A0J727_9MICO</name>
<feature type="compositionally biased region" description="Basic and acidic residues" evidence="1">
    <location>
        <begin position="1"/>
        <end position="20"/>
    </location>
</feature>
<accession>A0A0A0J727</accession>
<evidence type="ECO:0000256" key="1">
    <source>
        <dbReference type="SAM" id="MobiDB-lite"/>
    </source>
</evidence>
<gene>
    <name evidence="2" type="ORF">N802_16490</name>
</gene>
<reference evidence="2 3" key="1">
    <citation type="submission" date="2013-08" db="EMBL/GenBank/DDBJ databases">
        <title>The genome sequence of Knoellia sinensis.</title>
        <authorList>
            <person name="Zhu W."/>
            <person name="Wang G."/>
        </authorList>
    </citation>
    <scope>NUCLEOTIDE SEQUENCE [LARGE SCALE GENOMIC DNA]</scope>
    <source>
        <strain evidence="2 3">KCTC 19936</strain>
    </source>
</reference>
<dbReference type="STRING" id="1385520.N802_16490"/>
<dbReference type="OrthoDB" id="4419580at2"/>
<dbReference type="AlphaFoldDB" id="A0A0A0J727"/>